<sequence length="84" mass="9172">MSDLESHSHGIRDAAVVLPFAMAALLLPPLVLVFARPTLVAGIPLIILYIYSVWALAVLSAFLIARHLDLRERARRKEDAGVLG</sequence>
<evidence type="ECO:0008006" key="4">
    <source>
        <dbReference type="Google" id="ProtNLM"/>
    </source>
</evidence>
<name>A0ABT5YHM4_9PROT</name>
<evidence type="ECO:0000313" key="3">
    <source>
        <dbReference type="Proteomes" id="UP001215503"/>
    </source>
</evidence>
<protein>
    <recommendedName>
        <fullName evidence="4">DUF3311 domain-containing protein</fullName>
    </recommendedName>
</protein>
<feature type="transmembrane region" description="Helical" evidence="1">
    <location>
        <begin position="14"/>
        <end position="35"/>
    </location>
</feature>
<gene>
    <name evidence="2" type="ORF">P2G67_00465</name>
</gene>
<organism evidence="2 3">
    <name type="scientific">Aquibaculum arenosum</name>
    <dbReference type="NCBI Taxonomy" id="3032591"/>
    <lineage>
        <taxon>Bacteria</taxon>
        <taxon>Pseudomonadati</taxon>
        <taxon>Pseudomonadota</taxon>
        <taxon>Alphaproteobacteria</taxon>
        <taxon>Rhodospirillales</taxon>
        <taxon>Rhodovibrionaceae</taxon>
        <taxon>Aquibaculum</taxon>
    </lineage>
</organism>
<keyword evidence="1" id="KW-0812">Transmembrane</keyword>
<comment type="caution">
    <text evidence="2">The sequence shown here is derived from an EMBL/GenBank/DDBJ whole genome shotgun (WGS) entry which is preliminary data.</text>
</comment>
<evidence type="ECO:0000313" key="2">
    <source>
        <dbReference type="EMBL" id="MDF2094442.1"/>
    </source>
</evidence>
<keyword evidence="1" id="KW-0472">Membrane</keyword>
<reference evidence="2 3" key="1">
    <citation type="submission" date="2023-03" db="EMBL/GenBank/DDBJ databases">
        <title>Fodinicurvata sp. CAU 1616 isolated from sea sendiment.</title>
        <authorList>
            <person name="Kim W."/>
        </authorList>
    </citation>
    <scope>NUCLEOTIDE SEQUENCE [LARGE SCALE GENOMIC DNA]</scope>
    <source>
        <strain evidence="2 3">CAU 1616</strain>
    </source>
</reference>
<dbReference type="EMBL" id="JARHUD010000001">
    <property type="protein sequence ID" value="MDF2094442.1"/>
    <property type="molecule type" value="Genomic_DNA"/>
</dbReference>
<dbReference type="Proteomes" id="UP001215503">
    <property type="component" value="Unassembled WGS sequence"/>
</dbReference>
<feature type="transmembrane region" description="Helical" evidence="1">
    <location>
        <begin position="41"/>
        <end position="65"/>
    </location>
</feature>
<proteinExistence type="predicted"/>
<accession>A0ABT5YHM4</accession>
<evidence type="ECO:0000256" key="1">
    <source>
        <dbReference type="SAM" id="Phobius"/>
    </source>
</evidence>
<keyword evidence="3" id="KW-1185">Reference proteome</keyword>
<dbReference type="RefSeq" id="WP_275818955.1">
    <property type="nucleotide sequence ID" value="NZ_JARHUD010000001.1"/>
</dbReference>
<keyword evidence="1" id="KW-1133">Transmembrane helix</keyword>